<dbReference type="PIRSF" id="PIRSF016578">
    <property type="entry name" value="HsaA"/>
    <property type="match status" value="1"/>
</dbReference>
<evidence type="ECO:0000259" key="6">
    <source>
        <dbReference type="Pfam" id="PF02771"/>
    </source>
</evidence>
<evidence type="ECO:0000256" key="1">
    <source>
        <dbReference type="ARBA" id="ARBA00001974"/>
    </source>
</evidence>
<dbReference type="Gene3D" id="1.20.140.10">
    <property type="entry name" value="Butyryl-CoA Dehydrogenase, subunit A, domain 3"/>
    <property type="match status" value="1"/>
</dbReference>
<dbReference type="InterPro" id="IPR013786">
    <property type="entry name" value="AcylCoA_DH/ox_N"/>
</dbReference>
<feature type="domain" description="Acyl-CoA dehydrogenase/oxidase C-terminal" evidence="5">
    <location>
        <begin position="234"/>
        <end position="362"/>
    </location>
</feature>
<dbReference type="Pfam" id="PF00441">
    <property type="entry name" value="Acyl-CoA_dh_1"/>
    <property type="match status" value="1"/>
</dbReference>
<keyword evidence="4" id="KW-0274">FAD</keyword>
<keyword evidence="8" id="KW-1185">Reference proteome</keyword>
<dbReference type="EMBL" id="CP119108">
    <property type="protein sequence ID" value="WEG09179.1"/>
    <property type="molecule type" value="Genomic_DNA"/>
</dbReference>
<dbReference type="PANTHER" id="PTHR43884">
    <property type="entry name" value="ACYL-COA DEHYDROGENASE"/>
    <property type="match status" value="1"/>
</dbReference>
<dbReference type="InterPro" id="IPR046373">
    <property type="entry name" value="Acyl-CoA_Oxase/DH_mid-dom_sf"/>
</dbReference>
<dbReference type="InterPro" id="IPR036250">
    <property type="entry name" value="AcylCo_DH-like_C"/>
</dbReference>
<dbReference type="Gene3D" id="1.10.540.10">
    <property type="entry name" value="Acyl-CoA dehydrogenase/oxidase, N-terminal domain"/>
    <property type="match status" value="1"/>
</dbReference>
<protein>
    <submittedName>
        <fullName evidence="7">Acyl-CoA/acyl-ACP dehydrogenase</fullName>
    </submittedName>
</protein>
<evidence type="ECO:0000256" key="2">
    <source>
        <dbReference type="ARBA" id="ARBA00009347"/>
    </source>
</evidence>
<dbReference type="PANTHER" id="PTHR43884:SF12">
    <property type="entry name" value="ISOVALERYL-COA DEHYDROGENASE, MITOCHONDRIAL-RELATED"/>
    <property type="match status" value="1"/>
</dbReference>
<comment type="cofactor">
    <cofactor evidence="1">
        <name>FAD</name>
        <dbReference type="ChEBI" id="CHEBI:57692"/>
    </cofactor>
</comment>
<comment type="similarity">
    <text evidence="2">Belongs to the acyl-CoA dehydrogenase family.</text>
</comment>
<evidence type="ECO:0000313" key="8">
    <source>
        <dbReference type="Proteomes" id="UP001214553"/>
    </source>
</evidence>
<proteinExistence type="inferred from homology"/>
<keyword evidence="3" id="KW-0285">Flavoprotein</keyword>
<evidence type="ECO:0000313" key="7">
    <source>
        <dbReference type="EMBL" id="WEG09179.1"/>
    </source>
</evidence>
<dbReference type="InterPro" id="IPR009075">
    <property type="entry name" value="AcylCo_DH/oxidase_C"/>
</dbReference>
<evidence type="ECO:0000259" key="5">
    <source>
        <dbReference type="Pfam" id="PF00441"/>
    </source>
</evidence>
<accession>A0ABY8BYB6</accession>
<dbReference type="SUPFAM" id="SSF47203">
    <property type="entry name" value="Acyl-CoA dehydrogenase C-terminal domain-like"/>
    <property type="match status" value="1"/>
</dbReference>
<dbReference type="Pfam" id="PF02771">
    <property type="entry name" value="Acyl-CoA_dh_N"/>
    <property type="match status" value="1"/>
</dbReference>
<organism evidence="7 8">
    <name type="scientific">Microbacterium horticulturae</name>
    <dbReference type="NCBI Taxonomy" id="3028316"/>
    <lineage>
        <taxon>Bacteria</taxon>
        <taxon>Bacillati</taxon>
        <taxon>Actinomycetota</taxon>
        <taxon>Actinomycetes</taxon>
        <taxon>Micrococcales</taxon>
        <taxon>Microbacteriaceae</taxon>
        <taxon>Microbacterium</taxon>
    </lineage>
</organism>
<dbReference type="InterPro" id="IPR037069">
    <property type="entry name" value="AcylCoA_DH/ox_N_sf"/>
</dbReference>
<dbReference type="Gene3D" id="2.40.110.10">
    <property type="entry name" value="Butyryl-CoA Dehydrogenase, subunit A, domain 2"/>
    <property type="match status" value="1"/>
</dbReference>
<feature type="domain" description="Acyl-CoA dehydrogenase/oxidase N-terminal" evidence="6">
    <location>
        <begin position="10"/>
        <end position="112"/>
    </location>
</feature>
<dbReference type="Proteomes" id="UP001214553">
    <property type="component" value="Chromosome"/>
</dbReference>
<sequence length="386" mass="41154">MTTAGRDTGLRDAAREIGEGVLGPNADDVDATGRFPTESVDAFRQVGFLRALISVEEGGLGATLDELSDVLIELGRWCASSAMILALHSIQVACLVRHGETEALAAFRRRVAAQNLLLASAAAEAEVRGDVRSSVCAVRADGESFTLHKLVPVISYGSYADAVFATARRTPDSAPSDQVLVICEKDEFALTQTSDWDALGFRGTCSPGFVLDARGPLNHVFPTPFGDLSSETMLPVTHILWASLWLGMAKEADARSRRFAQQAARRSPGSLPPSALRLSEMALGVQQLDDLLLGARARLATADADPDYGASIAYATSMNSLKVAASGLLQEIVQKAFLICGMAGYANHSPFSLGRILRDAVGAQLMINNDRINVNNAELLLVQRGR</sequence>
<reference evidence="7 8" key="1">
    <citation type="submission" date="2023-03" db="EMBL/GenBank/DDBJ databases">
        <title>Genome sequence of Microbacterium sp. KACC 23027.</title>
        <authorList>
            <person name="Kim S."/>
            <person name="Heo J."/>
            <person name="Kwon S.-W."/>
        </authorList>
    </citation>
    <scope>NUCLEOTIDE SEQUENCE [LARGE SCALE GENOMIC DNA]</scope>
    <source>
        <strain evidence="7 8">KACC 23027</strain>
    </source>
</reference>
<evidence type="ECO:0000256" key="4">
    <source>
        <dbReference type="ARBA" id="ARBA00022827"/>
    </source>
</evidence>
<gene>
    <name evidence="7" type="ORF">PU630_01045</name>
</gene>
<name>A0ABY8BYB6_9MICO</name>
<dbReference type="SUPFAM" id="SSF56645">
    <property type="entry name" value="Acyl-CoA dehydrogenase NM domain-like"/>
    <property type="match status" value="1"/>
</dbReference>
<dbReference type="RefSeq" id="WP_275278503.1">
    <property type="nucleotide sequence ID" value="NZ_CP119108.1"/>
</dbReference>
<evidence type="ECO:0000256" key="3">
    <source>
        <dbReference type="ARBA" id="ARBA00022630"/>
    </source>
</evidence>
<dbReference type="InterPro" id="IPR009100">
    <property type="entry name" value="AcylCoA_DH/oxidase_NM_dom_sf"/>
</dbReference>